<evidence type="ECO:0000313" key="2">
    <source>
        <dbReference type="Proteomes" id="UP000694888"/>
    </source>
</evidence>
<dbReference type="Proteomes" id="UP000694888">
    <property type="component" value="Unplaced"/>
</dbReference>
<feature type="compositionally biased region" description="Basic and acidic residues" evidence="1">
    <location>
        <begin position="149"/>
        <end position="158"/>
    </location>
</feature>
<name>A0ABM1AG32_APLCA</name>
<sequence>MECQIVPTAKIERLKIKKHREAKEKALNQNCVCDGDCHRIYSSMPTFKAPKSTFPDKEKDSEGKNIKSQIQNSNKYNHFTMSRPGLNGSPLLSQSPAICDSAEISTDPNNKDQATTDTNRKIKTGTVSYQLKCNGSTVPETTLKSNPKHGSERRRASDGDEMVDANRSRTGARKSVVQISDNLPTLSKSPVREATGSHTVSPRQGSARNRLQERRKSSPVKYGAENPFLGVAESSALRRKSMNDSRGVSPWYYIDSRPVSSDTHGRPHRRNVISPTTLHRLSTEAETERGGSAALSFCTEDDWKLYGSNFPNRRLVSHRKLNHECSLPYSDNIGLEETVTSDQAKKASKQKHHRQTPKKPANTRTPKQLWYRTIRSILAANYLYHQVQKKKKHVQ</sequence>
<keyword evidence="2" id="KW-1185">Reference proteome</keyword>
<protein>
    <submittedName>
        <fullName evidence="3">Uncharacterized protein LOC106014231</fullName>
    </submittedName>
</protein>
<feature type="compositionally biased region" description="Polar residues" evidence="1">
    <location>
        <begin position="196"/>
        <end position="209"/>
    </location>
</feature>
<accession>A0ABM1AG32</accession>
<evidence type="ECO:0000256" key="1">
    <source>
        <dbReference type="SAM" id="MobiDB-lite"/>
    </source>
</evidence>
<dbReference type="GeneID" id="106014231"/>
<organism evidence="2 3">
    <name type="scientific">Aplysia californica</name>
    <name type="common">California sea hare</name>
    <dbReference type="NCBI Taxonomy" id="6500"/>
    <lineage>
        <taxon>Eukaryota</taxon>
        <taxon>Metazoa</taxon>
        <taxon>Spiralia</taxon>
        <taxon>Lophotrochozoa</taxon>
        <taxon>Mollusca</taxon>
        <taxon>Gastropoda</taxon>
        <taxon>Heterobranchia</taxon>
        <taxon>Euthyneura</taxon>
        <taxon>Tectipleura</taxon>
        <taxon>Aplysiida</taxon>
        <taxon>Aplysioidea</taxon>
        <taxon>Aplysiidae</taxon>
        <taxon>Aplysia</taxon>
    </lineage>
</organism>
<evidence type="ECO:0000313" key="3">
    <source>
        <dbReference type="RefSeq" id="XP_012946956.1"/>
    </source>
</evidence>
<feature type="compositionally biased region" description="Basic residues" evidence="1">
    <location>
        <begin position="346"/>
        <end position="357"/>
    </location>
</feature>
<feature type="compositionally biased region" description="Polar residues" evidence="1">
    <location>
        <begin position="177"/>
        <end position="188"/>
    </location>
</feature>
<dbReference type="RefSeq" id="XP_012946956.1">
    <property type="nucleotide sequence ID" value="XM_013091502.1"/>
</dbReference>
<feature type="compositionally biased region" description="Polar residues" evidence="1">
    <location>
        <begin position="133"/>
        <end position="145"/>
    </location>
</feature>
<gene>
    <name evidence="3" type="primary">LOC106014231</name>
</gene>
<reference evidence="3" key="1">
    <citation type="submission" date="2025-08" db="UniProtKB">
        <authorList>
            <consortium name="RefSeq"/>
        </authorList>
    </citation>
    <scope>IDENTIFICATION</scope>
</reference>
<feature type="region of interest" description="Disordered" evidence="1">
    <location>
        <begin position="340"/>
        <end position="366"/>
    </location>
</feature>
<feature type="region of interest" description="Disordered" evidence="1">
    <location>
        <begin position="133"/>
        <end position="224"/>
    </location>
</feature>
<proteinExistence type="predicted"/>